<sequence>MKFKHLCILIALIAGGVIATNYLGLIPALPATIQMLTGIVGAFALLLTILRS</sequence>
<organism evidence="2 3">
    <name type="scientific">Candidatus Collierbacteria bacterium GW2011_GWC2_43_12</name>
    <dbReference type="NCBI Taxonomy" id="1618390"/>
    <lineage>
        <taxon>Bacteria</taxon>
        <taxon>Candidatus Collieribacteriota</taxon>
    </lineage>
</organism>
<evidence type="ECO:0000313" key="2">
    <source>
        <dbReference type="EMBL" id="KKS94474.1"/>
    </source>
</evidence>
<evidence type="ECO:0000256" key="1">
    <source>
        <dbReference type="SAM" id="Phobius"/>
    </source>
</evidence>
<proteinExistence type="predicted"/>
<reference evidence="2 3" key="1">
    <citation type="journal article" date="2015" name="Nature">
        <title>rRNA introns, odd ribosomes, and small enigmatic genomes across a large radiation of phyla.</title>
        <authorList>
            <person name="Brown C.T."/>
            <person name="Hug L.A."/>
            <person name="Thomas B.C."/>
            <person name="Sharon I."/>
            <person name="Castelle C.J."/>
            <person name="Singh A."/>
            <person name="Wilkins M.J."/>
            <person name="Williams K.H."/>
            <person name="Banfield J.F."/>
        </authorList>
    </citation>
    <scope>NUCLEOTIDE SEQUENCE [LARGE SCALE GENOMIC DNA]</scope>
</reference>
<dbReference type="AlphaFoldDB" id="A0A0G1D9V4"/>
<keyword evidence="1" id="KW-1133">Transmembrane helix</keyword>
<keyword evidence="1" id="KW-0472">Membrane</keyword>
<dbReference type="EMBL" id="LCFK01000011">
    <property type="protein sequence ID" value="KKS94474.1"/>
    <property type="molecule type" value="Genomic_DNA"/>
</dbReference>
<dbReference type="Proteomes" id="UP000033980">
    <property type="component" value="Unassembled WGS sequence"/>
</dbReference>
<evidence type="ECO:0000313" key="3">
    <source>
        <dbReference type="Proteomes" id="UP000033980"/>
    </source>
</evidence>
<feature type="transmembrane region" description="Helical" evidence="1">
    <location>
        <begin position="29"/>
        <end position="50"/>
    </location>
</feature>
<protein>
    <submittedName>
        <fullName evidence="2">Uncharacterized protein</fullName>
    </submittedName>
</protein>
<gene>
    <name evidence="2" type="ORF">UV68_C0011G0005</name>
</gene>
<keyword evidence="1" id="KW-0812">Transmembrane</keyword>
<name>A0A0G1D9V4_9BACT</name>
<accession>A0A0G1D9V4</accession>
<comment type="caution">
    <text evidence="2">The sequence shown here is derived from an EMBL/GenBank/DDBJ whole genome shotgun (WGS) entry which is preliminary data.</text>
</comment>